<evidence type="ECO:0000313" key="2">
    <source>
        <dbReference type="Proteomes" id="UP001165368"/>
    </source>
</evidence>
<accession>A0ABS9L8K4</accession>
<name>A0ABS9L8K4_9MICC</name>
<keyword evidence="2" id="KW-1185">Reference proteome</keyword>
<dbReference type="Proteomes" id="UP001165368">
    <property type="component" value="Unassembled WGS sequence"/>
</dbReference>
<dbReference type="EMBL" id="JAKLTQ010000010">
    <property type="protein sequence ID" value="MCG2623010.1"/>
    <property type="molecule type" value="Genomic_DNA"/>
</dbReference>
<dbReference type="RefSeq" id="WP_237821891.1">
    <property type="nucleotide sequence ID" value="NZ_JAKLTQ010000010.1"/>
</dbReference>
<protein>
    <recommendedName>
        <fullName evidence="3">Ribbon-helix-helix protein CopG domain-containing protein</fullName>
    </recommendedName>
</protein>
<evidence type="ECO:0000313" key="1">
    <source>
        <dbReference type="EMBL" id="MCG2623010.1"/>
    </source>
</evidence>
<evidence type="ECO:0008006" key="3">
    <source>
        <dbReference type="Google" id="ProtNLM"/>
    </source>
</evidence>
<sequence length="78" mass="8842">MAATEQRRRGRPAMGDRKFIGFRTATSRAEVLEEAAKAEGITMNKLVEELLDIGYRHWAPGHHERLNGQEELPISRIA</sequence>
<proteinExistence type="predicted"/>
<reference evidence="1" key="1">
    <citation type="submission" date="2022-01" db="EMBL/GenBank/DDBJ databases">
        <authorList>
            <person name="Jo J.-H."/>
            <person name="Im W.-T."/>
        </authorList>
    </citation>
    <scope>NUCLEOTIDE SEQUENCE</scope>
    <source>
        <strain evidence="1">I2-34</strain>
    </source>
</reference>
<organism evidence="1 2">
    <name type="scientific">Arthrobacter hankyongi</name>
    <dbReference type="NCBI Taxonomy" id="2904801"/>
    <lineage>
        <taxon>Bacteria</taxon>
        <taxon>Bacillati</taxon>
        <taxon>Actinomycetota</taxon>
        <taxon>Actinomycetes</taxon>
        <taxon>Micrococcales</taxon>
        <taxon>Micrococcaceae</taxon>
        <taxon>Arthrobacter</taxon>
    </lineage>
</organism>
<comment type="caution">
    <text evidence="1">The sequence shown here is derived from an EMBL/GenBank/DDBJ whole genome shotgun (WGS) entry which is preliminary data.</text>
</comment>
<gene>
    <name evidence="1" type="ORF">LVY72_13995</name>
</gene>